<comment type="caution">
    <text evidence="2">The sequence shown here is derived from an EMBL/GenBank/DDBJ whole genome shotgun (WGS) entry which is preliminary data.</text>
</comment>
<dbReference type="RefSeq" id="WP_253618424.1">
    <property type="nucleotide sequence ID" value="NZ_JAMZDE010000005.1"/>
</dbReference>
<dbReference type="AlphaFoldDB" id="A0A9X2G0H3"/>
<dbReference type="Proteomes" id="UP001139474">
    <property type="component" value="Unassembled WGS sequence"/>
</dbReference>
<keyword evidence="1" id="KW-0472">Membrane</keyword>
<dbReference type="EMBL" id="JAMZDE010000005">
    <property type="protein sequence ID" value="MCP1338961.1"/>
    <property type="molecule type" value="Genomic_DNA"/>
</dbReference>
<protein>
    <submittedName>
        <fullName evidence="2">Uncharacterized protein</fullName>
    </submittedName>
</protein>
<evidence type="ECO:0000313" key="2">
    <source>
        <dbReference type="EMBL" id="MCP1338961.1"/>
    </source>
</evidence>
<evidence type="ECO:0000313" key="3">
    <source>
        <dbReference type="Proteomes" id="UP001139474"/>
    </source>
</evidence>
<feature type="transmembrane region" description="Helical" evidence="1">
    <location>
        <begin position="12"/>
        <end position="30"/>
    </location>
</feature>
<proteinExistence type="predicted"/>
<evidence type="ECO:0000256" key="1">
    <source>
        <dbReference type="SAM" id="Phobius"/>
    </source>
</evidence>
<accession>A0A9X2G0H3</accession>
<name>A0A9X2G0H3_9GAMM</name>
<reference evidence="2" key="1">
    <citation type="submission" date="2022-06" db="EMBL/GenBank/DDBJ databases">
        <title>Idiomarina rhizosphaerae M1R2S28.</title>
        <authorList>
            <person name="Sun J.-Q."/>
            <person name="Li L.-F."/>
        </authorList>
    </citation>
    <scope>NUCLEOTIDE SEQUENCE</scope>
    <source>
        <strain evidence="2">M1R2S28</strain>
    </source>
</reference>
<keyword evidence="1" id="KW-0812">Transmembrane</keyword>
<gene>
    <name evidence="2" type="ORF">NJR55_05080</name>
</gene>
<keyword evidence="1" id="KW-1133">Transmembrane helix</keyword>
<keyword evidence="3" id="KW-1185">Reference proteome</keyword>
<sequence length="275" mass="30857">MAESLKKPLRLWIAVVLLFTAGAIGVSYFLTSYQASQLNEQLRKQEKQLHQAVPGVPEQTEPVVTKHAETDVSTLLTQAARQHNVDLYYQQSPENAEQWLVGANGTYQNALRLVASIMQAQQEMRQPFPFTQTLKWRDTGENSGKLSWQFLWLTAGSPAPSELSAHSLFKSDFPDVIAEPTECLGKPEMQSDIHISDWSLVQLIATQTSPVKKALLKIPDQPLLTLAESSWIAVPLMQLQDVNGEYAEFQLWEKQSGCWSAKPLKIHLTKDNSSQ</sequence>
<organism evidence="2 3">
    <name type="scientific">Idiomarina rhizosphaerae</name>
    <dbReference type="NCBI Taxonomy" id="2961572"/>
    <lineage>
        <taxon>Bacteria</taxon>
        <taxon>Pseudomonadati</taxon>
        <taxon>Pseudomonadota</taxon>
        <taxon>Gammaproteobacteria</taxon>
        <taxon>Alteromonadales</taxon>
        <taxon>Idiomarinaceae</taxon>
        <taxon>Idiomarina</taxon>
    </lineage>
</organism>